<evidence type="ECO:0000313" key="3">
    <source>
        <dbReference type="Proteomes" id="UP000283530"/>
    </source>
</evidence>
<dbReference type="STRING" id="337451.A0A443PJW2"/>
<dbReference type="Proteomes" id="UP000283530">
    <property type="component" value="Unassembled WGS sequence"/>
</dbReference>
<evidence type="ECO:0000313" key="2">
    <source>
        <dbReference type="EMBL" id="RWR91066.1"/>
    </source>
</evidence>
<proteinExistence type="predicted"/>
<gene>
    <name evidence="2" type="ORF">CKAN_02020400</name>
</gene>
<evidence type="ECO:0000256" key="1">
    <source>
        <dbReference type="SAM" id="MobiDB-lite"/>
    </source>
</evidence>
<feature type="region of interest" description="Disordered" evidence="1">
    <location>
        <begin position="26"/>
        <end position="79"/>
    </location>
</feature>
<organism evidence="2 3">
    <name type="scientific">Cinnamomum micranthum f. kanehirae</name>
    <dbReference type="NCBI Taxonomy" id="337451"/>
    <lineage>
        <taxon>Eukaryota</taxon>
        <taxon>Viridiplantae</taxon>
        <taxon>Streptophyta</taxon>
        <taxon>Embryophyta</taxon>
        <taxon>Tracheophyta</taxon>
        <taxon>Spermatophyta</taxon>
        <taxon>Magnoliopsida</taxon>
        <taxon>Magnoliidae</taxon>
        <taxon>Laurales</taxon>
        <taxon>Lauraceae</taxon>
        <taxon>Cinnamomum</taxon>
    </lineage>
</organism>
<protein>
    <submittedName>
        <fullName evidence="2">Threonine synthase, chloroplastic-like protein</fullName>
    </submittedName>
</protein>
<dbReference type="InterPro" id="IPR036052">
    <property type="entry name" value="TrpB-like_PALP_sf"/>
</dbReference>
<dbReference type="EMBL" id="QPKB01000008">
    <property type="protein sequence ID" value="RWR91066.1"/>
    <property type="molecule type" value="Genomic_DNA"/>
</dbReference>
<name>A0A443PJW2_9MAGN</name>
<keyword evidence="3" id="KW-1185">Reference proteome</keyword>
<reference evidence="2 3" key="1">
    <citation type="journal article" date="2019" name="Nat. Plants">
        <title>Stout camphor tree genome fills gaps in understanding of flowering plant genome evolution.</title>
        <authorList>
            <person name="Chaw S.M."/>
            <person name="Liu Y.C."/>
            <person name="Wu Y.W."/>
            <person name="Wang H.Y."/>
            <person name="Lin C.I."/>
            <person name="Wu C.S."/>
            <person name="Ke H.M."/>
            <person name="Chang L.Y."/>
            <person name="Hsu C.Y."/>
            <person name="Yang H.T."/>
            <person name="Sudianto E."/>
            <person name="Hsu M.H."/>
            <person name="Wu K.P."/>
            <person name="Wang L.N."/>
            <person name="Leebens-Mack J.H."/>
            <person name="Tsai I.J."/>
        </authorList>
    </citation>
    <scope>NUCLEOTIDE SEQUENCE [LARGE SCALE GENOMIC DNA]</scope>
    <source>
        <strain evidence="3">cv. Chaw 1501</strain>
        <tissue evidence="2">Young leaves</tissue>
    </source>
</reference>
<comment type="caution">
    <text evidence="2">The sequence shown here is derived from an EMBL/GenBank/DDBJ whole genome shotgun (WGS) entry which is preliminary data.</text>
</comment>
<dbReference type="OrthoDB" id="993699at2759"/>
<dbReference type="Gene3D" id="3.40.50.1100">
    <property type="match status" value="1"/>
</dbReference>
<dbReference type="AlphaFoldDB" id="A0A443PJW2"/>
<feature type="compositionally biased region" description="Low complexity" evidence="1">
    <location>
        <begin position="31"/>
        <end position="55"/>
    </location>
</feature>
<accession>A0A443PJW2</accession>
<sequence>MAATTYSLLLQSSLFSLSPNHKHLIRPPKPSISISYSSHSSEQANQSLSNQNQLQQHRHPATKNIREETHHHNSSHKNHSFSAKYVPFNAFPSTEEEHSLDDIIYSSRSGSLLDISHNMDALHKFDGKY</sequence>